<comment type="function">
    <text evidence="3">Specifically methylates the adenine in position 2030 of 23S rRNA.</text>
</comment>
<feature type="binding site" evidence="3">
    <location>
        <position position="19"/>
    </location>
    <ligand>
        <name>S-adenosyl-L-methionine</name>
        <dbReference type="ChEBI" id="CHEBI:59789"/>
    </ligand>
</feature>
<gene>
    <name evidence="3 4" type="primary">rlmJ</name>
    <name evidence="4" type="ORF">H9850_05775</name>
</gene>
<reference evidence="4" key="2">
    <citation type="submission" date="2021-04" db="EMBL/GenBank/DDBJ databases">
        <authorList>
            <person name="Gilroy R."/>
        </authorList>
    </citation>
    <scope>NUCLEOTIDE SEQUENCE</scope>
    <source>
        <strain evidence="4">USASDec5-558</strain>
    </source>
</reference>
<name>A0A9D2B0F7_9GAMM</name>
<feature type="active site" description="Proton acceptor" evidence="3">
    <location>
        <position position="166"/>
    </location>
</feature>
<proteinExistence type="inferred from homology"/>
<keyword evidence="2 3" id="KW-0808">Transferase</keyword>
<keyword evidence="3" id="KW-0949">S-adenosyl-L-methionine</keyword>
<dbReference type="Gene3D" id="3.40.50.150">
    <property type="entry name" value="Vaccinia Virus protein VP39"/>
    <property type="match status" value="1"/>
</dbReference>
<evidence type="ECO:0000313" key="4">
    <source>
        <dbReference type="EMBL" id="HIX56962.1"/>
    </source>
</evidence>
<feature type="site" description="Interaction with substrate rRNA" evidence="3">
    <location>
        <position position="4"/>
    </location>
</feature>
<keyword evidence="3" id="KW-0694">RNA-binding</keyword>
<dbReference type="PROSITE" id="PS00092">
    <property type="entry name" value="N6_MTASE"/>
    <property type="match status" value="1"/>
</dbReference>
<dbReference type="GO" id="GO:0005829">
    <property type="term" value="C:cytosol"/>
    <property type="evidence" value="ECO:0007669"/>
    <property type="project" value="TreeGrafter"/>
</dbReference>
<keyword evidence="1 3" id="KW-0489">Methyltransferase</keyword>
<reference evidence="4" key="1">
    <citation type="journal article" date="2021" name="PeerJ">
        <title>Extensive microbial diversity within the chicken gut microbiome revealed by metagenomics and culture.</title>
        <authorList>
            <person name="Gilroy R."/>
            <person name="Ravi A."/>
            <person name="Getino M."/>
            <person name="Pursley I."/>
            <person name="Horton D.L."/>
            <person name="Alikhan N.F."/>
            <person name="Baker D."/>
            <person name="Gharbi K."/>
            <person name="Hall N."/>
            <person name="Watson M."/>
            <person name="Adriaenssens E.M."/>
            <person name="Foster-Nyarko E."/>
            <person name="Jarju S."/>
            <person name="Secka A."/>
            <person name="Antonio M."/>
            <person name="Oren A."/>
            <person name="Chaudhuri R.R."/>
            <person name="La Ragione R."/>
            <person name="Hildebrand F."/>
            <person name="Pallen M.J."/>
        </authorList>
    </citation>
    <scope>NUCLEOTIDE SEQUENCE</scope>
    <source>
        <strain evidence="4">USASDec5-558</strain>
    </source>
</reference>
<dbReference type="PANTHER" id="PTHR37426">
    <property type="entry name" value="RIBOSOMAL RNA LARGE SUBUNIT METHYLTRANSFERASE J"/>
    <property type="match status" value="1"/>
</dbReference>
<feature type="binding site" evidence="3">
    <location>
        <position position="166"/>
    </location>
    <ligand>
        <name>S-adenosyl-L-methionine</name>
        <dbReference type="ChEBI" id="CHEBI:59789"/>
    </ligand>
</feature>
<comment type="subunit">
    <text evidence="3">Monomer.</text>
</comment>
<comment type="similarity">
    <text evidence="3">Belongs to the RlmJ family.</text>
</comment>
<comment type="caution">
    <text evidence="4">The sequence shown here is derived from an EMBL/GenBank/DDBJ whole genome shotgun (WGS) entry which is preliminary data.</text>
</comment>
<evidence type="ECO:0000256" key="1">
    <source>
        <dbReference type="ARBA" id="ARBA00022603"/>
    </source>
</evidence>
<dbReference type="GO" id="GO:0003723">
    <property type="term" value="F:RNA binding"/>
    <property type="evidence" value="ECO:0007669"/>
    <property type="project" value="UniProtKB-UniRule"/>
</dbReference>
<evidence type="ECO:0000256" key="2">
    <source>
        <dbReference type="ARBA" id="ARBA00022679"/>
    </source>
</evidence>
<feature type="binding site" evidence="3">
    <location>
        <position position="102"/>
    </location>
    <ligand>
        <name>S-adenosyl-L-methionine</name>
        <dbReference type="ChEBI" id="CHEBI:59789"/>
    </ligand>
</feature>
<comment type="catalytic activity">
    <reaction evidence="3">
        <text>adenosine(2030) in 23S rRNA + S-adenosyl-L-methionine = N(6)-methyladenosine(2030) in 23S rRNA + S-adenosyl-L-homocysteine + H(+)</text>
        <dbReference type="Rhea" id="RHEA:43736"/>
        <dbReference type="Rhea" id="RHEA-COMP:10668"/>
        <dbReference type="Rhea" id="RHEA-COMP:10669"/>
        <dbReference type="ChEBI" id="CHEBI:15378"/>
        <dbReference type="ChEBI" id="CHEBI:57856"/>
        <dbReference type="ChEBI" id="CHEBI:59789"/>
        <dbReference type="ChEBI" id="CHEBI:74411"/>
        <dbReference type="ChEBI" id="CHEBI:74449"/>
        <dbReference type="EC" id="2.1.1.266"/>
    </reaction>
</comment>
<dbReference type="GO" id="GO:0070475">
    <property type="term" value="P:rRNA base methylation"/>
    <property type="evidence" value="ECO:0007669"/>
    <property type="project" value="UniProtKB-UniRule"/>
</dbReference>
<comment type="caution">
    <text evidence="3">Lacks conserved residue(s) required for the propagation of feature annotation.</text>
</comment>
<dbReference type="InterPro" id="IPR007473">
    <property type="entry name" value="RlmJ"/>
</dbReference>
<dbReference type="GO" id="GO:0036307">
    <property type="term" value="F:23S rRNA (adenine(2030)-N(6))-methyltransferase activity"/>
    <property type="evidence" value="ECO:0007669"/>
    <property type="project" value="UniProtKB-UniRule"/>
</dbReference>
<dbReference type="AlphaFoldDB" id="A0A9D2B0F7"/>
<dbReference type="SUPFAM" id="SSF53335">
    <property type="entry name" value="S-adenosyl-L-methionine-dependent methyltransferases"/>
    <property type="match status" value="1"/>
</dbReference>
<dbReference type="PANTHER" id="PTHR37426:SF1">
    <property type="entry name" value="RIBOSOMAL RNA LARGE SUBUNIT METHYLTRANSFERASE J"/>
    <property type="match status" value="1"/>
</dbReference>
<protein>
    <recommendedName>
        <fullName evidence="3">Ribosomal RNA large subunit methyltransferase J</fullName>
        <ecNumber evidence="3">2.1.1.266</ecNumber>
    </recommendedName>
    <alternativeName>
        <fullName evidence="3">23S rRNA (adenine(2030)-N6)-methyltransferase</fullName>
    </alternativeName>
    <alternativeName>
        <fullName evidence="3">23S rRNA m6A2030 methyltransferase</fullName>
    </alternativeName>
</protein>
<dbReference type="HAMAP" id="MF_00934">
    <property type="entry name" value="23SrRNA_methyltr_J"/>
    <property type="match status" value="1"/>
</dbReference>
<dbReference type="EMBL" id="DXEV01000110">
    <property type="protein sequence ID" value="HIX56962.1"/>
    <property type="molecule type" value="Genomic_DNA"/>
</dbReference>
<organism evidence="4 5">
    <name type="scientific">Candidatus Anaerobiospirillum pullistercoris</name>
    <dbReference type="NCBI Taxonomy" id="2838452"/>
    <lineage>
        <taxon>Bacteria</taxon>
        <taxon>Pseudomonadati</taxon>
        <taxon>Pseudomonadota</taxon>
        <taxon>Gammaproteobacteria</taxon>
        <taxon>Aeromonadales</taxon>
        <taxon>Succinivibrionaceae</taxon>
        <taxon>Anaerobiospirillum</taxon>
    </lineage>
</organism>
<feature type="binding site" evidence="3">
    <location>
        <position position="42"/>
    </location>
    <ligand>
        <name>S-adenosyl-L-methionine</name>
        <dbReference type="ChEBI" id="CHEBI:59789"/>
    </ligand>
</feature>
<dbReference type="InterPro" id="IPR002052">
    <property type="entry name" value="DNA_methylase_N6_adenine_CS"/>
</dbReference>
<evidence type="ECO:0000313" key="5">
    <source>
        <dbReference type="Proteomes" id="UP000886829"/>
    </source>
</evidence>
<feature type="binding site" evidence="3">
    <location>
        <position position="120"/>
    </location>
    <ligand>
        <name>S-adenosyl-L-methionine</name>
        <dbReference type="ChEBI" id="CHEBI:59789"/>
    </ligand>
</feature>
<evidence type="ECO:0000256" key="3">
    <source>
        <dbReference type="HAMAP-Rule" id="MF_00934"/>
    </source>
</evidence>
<dbReference type="Proteomes" id="UP000886829">
    <property type="component" value="Unassembled WGS sequence"/>
</dbReference>
<sequence>MLSYRHGFHAGNHADVLKHMTLCLIMRALTQKDKPATFIDTHSGAGLYDLTSGFASKNLEYNTGWDLIKDNAKLQELIHEYYKVCAQALKEPNASRVMYPGSPYFEYALARPSDSLFFHDTHPAEYESLLQIFKHKAHIHVELRSCSDTINALLPPLKKRGLIFIDPPYEDKQEYTKVVSDIKKGLGLFKQGVFALWYPVLARMQDHSKNLTQALKRLNMPLLQVELRVSAQEEDFGMCGSGMLIINPPYQLEDKLSPIVEELYKSLCDPQTGSARLELLVPRP</sequence>
<dbReference type="EC" id="2.1.1.266" evidence="3"/>
<keyword evidence="3" id="KW-0698">rRNA processing</keyword>
<dbReference type="Pfam" id="PF04378">
    <property type="entry name" value="RsmJ"/>
    <property type="match status" value="1"/>
</dbReference>
<dbReference type="InterPro" id="IPR029063">
    <property type="entry name" value="SAM-dependent_MTases_sf"/>
</dbReference>
<accession>A0A9D2B0F7</accession>